<reference evidence="2 3" key="1">
    <citation type="journal article" date="2012" name="Science">
        <title>The Paleozoic origin of enzymatic lignin decomposition reconstructed from 31 fungal genomes.</title>
        <authorList>
            <person name="Floudas D."/>
            <person name="Binder M."/>
            <person name="Riley R."/>
            <person name="Barry K."/>
            <person name="Blanchette R.A."/>
            <person name="Henrissat B."/>
            <person name="Martinez A.T."/>
            <person name="Otillar R."/>
            <person name="Spatafora J.W."/>
            <person name="Yadav J.S."/>
            <person name="Aerts A."/>
            <person name="Benoit I."/>
            <person name="Boyd A."/>
            <person name="Carlson A."/>
            <person name="Copeland A."/>
            <person name="Coutinho P.M."/>
            <person name="de Vries R.P."/>
            <person name="Ferreira P."/>
            <person name="Findley K."/>
            <person name="Foster B."/>
            <person name="Gaskell J."/>
            <person name="Glotzer D."/>
            <person name="Gorecki P."/>
            <person name="Heitman J."/>
            <person name="Hesse C."/>
            <person name="Hori C."/>
            <person name="Igarashi K."/>
            <person name="Jurgens J.A."/>
            <person name="Kallen N."/>
            <person name="Kersten P."/>
            <person name="Kohler A."/>
            <person name="Kuees U."/>
            <person name="Kumar T.K.A."/>
            <person name="Kuo A."/>
            <person name="LaButti K."/>
            <person name="Larrondo L.F."/>
            <person name="Lindquist E."/>
            <person name="Ling A."/>
            <person name="Lombard V."/>
            <person name="Lucas S."/>
            <person name="Lundell T."/>
            <person name="Martin R."/>
            <person name="McLaughlin D.J."/>
            <person name="Morgenstern I."/>
            <person name="Morin E."/>
            <person name="Murat C."/>
            <person name="Nagy L.G."/>
            <person name="Nolan M."/>
            <person name="Ohm R.A."/>
            <person name="Patyshakuliyeva A."/>
            <person name="Rokas A."/>
            <person name="Ruiz-Duenas F.J."/>
            <person name="Sabat G."/>
            <person name="Salamov A."/>
            <person name="Samejima M."/>
            <person name="Schmutz J."/>
            <person name="Slot J.C."/>
            <person name="St John F."/>
            <person name="Stenlid J."/>
            <person name="Sun H."/>
            <person name="Sun S."/>
            <person name="Syed K."/>
            <person name="Tsang A."/>
            <person name="Wiebenga A."/>
            <person name="Young D."/>
            <person name="Pisabarro A."/>
            <person name="Eastwood D.C."/>
            <person name="Martin F."/>
            <person name="Cullen D."/>
            <person name="Grigoriev I.V."/>
            <person name="Hibbett D.S."/>
        </authorList>
    </citation>
    <scope>NUCLEOTIDE SEQUENCE [LARGE SCALE GENOMIC DNA]</scope>
    <source>
        <strain evidence="2 3">ATCC 11539</strain>
    </source>
</reference>
<dbReference type="AlphaFoldDB" id="S7RAR5"/>
<dbReference type="PANTHER" id="PTHR35043">
    <property type="entry name" value="TRANSCRIPTION FACTOR DOMAIN-CONTAINING PROTEIN"/>
    <property type="match status" value="1"/>
</dbReference>
<dbReference type="EMBL" id="KB469311">
    <property type="protein sequence ID" value="EPQ51360.1"/>
    <property type="molecule type" value="Genomic_DNA"/>
</dbReference>
<keyword evidence="1" id="KW-0812">Transmembrane</keyword>
<protein>
    <submittedName>
        <fullName evidence="2">Uncharacterized protein</fullName>
    </submittedName>
</protein>
<dbReference type="GeneID" id="19306640"/>
<dbReference type="eggNOG" id="ENOG502SI8N">
    <property type="taxonomic scope" value="Eukaryota"/>
</dbReference>
<evidence type="ECO:0000256" key="1">
    <source>
        <dbReference type="SAM" id="Phobius"/>
    </source>
</evidence>
<dbReference type="KEGG" id="gtr:GLOTRDRAFT_49218"/>
<sequence>MNSAAFDQSLPTPIHPLQALSEATPGDAACDNIYYCRTLSNIIWSCVATIFACTWVAIHPNIPALDKPWYEKLGRRIATTAVAIIAPELVVTWAAKQWLTSRRLAKQYHESHGWTWTHGFFSVMASGSELASESESVSEFRAHTCRSPELGVAALPFPDITEREIQDKSKGDWISKGLAILQTTWFILQCITRKAQGLPVTQLELATCAFAVLNAFTYGLWWNKPQSVDCPVSSQCLAMDTPATFQLPSPTESGVSSPPRSSSKPDLGKVDHCLFALYSHIVALNDYAWYFWEDNFEDYEVTQNILFFTLLPLSPFVDMMMGGEVGVGEKEVGAYYCGDLQDDGDKFILTAVTTTCATVFGAIHCIAWAYAFQSNVEQILWRGCSLAITCLPVPEGALLLAGMTDHIPDSLKGFATALLALLIPFYIFARITLLVLAFLSLTSLPAGAYHTVAWTNFIPHI</sequence>
<feature type="transmembrane region" description="Helical" evidence="1">
    <location>
        <begin position="77"/>
        <end position="95"/>
    </location>
</feature>
<dbReference type="HOGENOM" id="CLU_022883_6_1_1"/>
<evidence type="ECO:0000313" key="2">
    <source>
        <dbReference type="EMBL" id="EPQ51360.1"/>
    </source>
</evidence>
<dbReference type="PANTHER" id="PTHR35043:SF7">
    <property type="entry name" value="TRANSCRIPTION FACTOR DOMAIN-CONTAINING PROTEIN"/>
    <property type="match status" value="1"/>
</dbReference>
<evidence type="ECO:0000313" key="3">
    <source>
        <dbReference type="Proteomes" id="UP000030669"/>
    </source>
</evidence>
<keyword evidence="1" id="KW-0472">Membrane</keyword>
<feature type="transmembrane region" description="Helical" evidence="1">
    <location>
        <begin position="413"/>
        <end position="439"/>
    </location>
</feature>
<proteinExistence type="predicted"/>
<dbReference type="Proteomes" id="UP000030669">
    <property type="component" value="Unassembled WGS sequence"/>
</dbReference>
<feature type="transmembrane region" description="Helical" evidence="1">
    <location>
        <begin position="379"/>
        <end position="401"/>
    </location>
</feature>
<keyword evidence="3" id="KW-1185">Reference proteome</keyword>
<feature type="transmembrane region" description="Helical" evidence="1">
    <location>
        <begin position="347"/>
        <end position="373"/>
    </location>
</feature>
<feature type="transmembrane region" description="Helical" evidence="1">
    <location>
        <begin position="42"/>
        <end position="62"/>
    </location>
</feature>
<gene>
    <name evidence="2" type="ORF">GLOTRDRAFT_49218</name>
</gene>
<dbReference type="OrthoDB" id="9451547at2759"/>
<keyword evidence="1" id="KW-1133">Transmembrane helix</keyword>
<accession>S7RAR5</accession>
<dbReference type="OMA" id="LWRCASI"/>
<dbReference type="RefSeq" id="XP_007870182.1">
    <property type="nucleotide sequence ID" value="XM_007871991.1"/>
</dbReference>
<organism evidence="2 3">
    <name type="scientific">Gloeophyllum trabeum (strain ATCC 11539 / FP-39264 / Madison 617)</name>
    <name type="common">Brown rot fungus</name>
    <dbReference type="NCBI Taxonomy" id="670483"/>
    <lineage>
        <taxon>Eukaryota</taxon>
        <taxon>Fungi</taxon>
        <taxon>Dikarya</taxon>
        <taxon>Basidiomycota</taxon>
        <taxon>Agaricomycotina</taxon>
        <taxon>Agaricomycetes</taxon>
        <taxon>Gloeophyllales</taxon>
        <taxon>Gloeophyllaceae</taxon>
        <taxon>Gloeophyllum</taxon>
    </lineage>
</organism>
<name>S7RAR5_GLOTA</name>